<gene>
    <name evidence="1" type="ORF">OTI717_LOCUS43506</name>
</gene>
<dbReference type="EMBL" id="CAJOAX010063188">
    <property type="protein sequence ID" value="CAF4349560.1"/>
    <property type="molecule type" value="Genomic_DNA"/>
</dbReference>
<dbReference type="SUPFAM" id="SSF50249">
    <property type="entry name" value="Nucleic acid-binding proteins"/>
    <property type="match status" value="1"/>
</dbReference>
<reference evidence="1" key="1">
    <citation type="submission" date="2021-02" db="EMBL/GenBank/DDBJ databases">
        <authorList>
            <person name="Nowell W R."/>
        </authorList>
    </citation>
    <scope>NUCLEOTIDE SEQUENCE</scope>
</reference>
<feature type="non-terminal residue" evidence="1">
    <location>
        <position position="1"/>
    </location>
</feature>
<feature type="non-terminal residue" evidence="1">
    <location>
        <position position="36"/>
    </location>
</feature>
<organism evidence="1 2">
    <name type="scientific">Rotaria sordida</name>
    <dbReference type="NCBI Taxonomy" id="392033"/>
    <lineage>
        <taxon>Eukaryota</taxon>
        <taxon>Metazoa</taxon>
        <taxon>Spiralia</taxon>
        <taxon>Gnathifera</taxon>
        <taxon>Rotifera</taxon>
        <taxon>Eurotatoria</taxon>
        <taxon>Bdelloidea</taxon>
        <taxon>Philodinida</taxon>
        <taxon>Philodinidae</taxon>
        <taxon>Rotaria</taxon>
    </lineage>
</organism>
<protein>
    <submittedName>
        <fullName evidence="1">Uncharacterized protein</fullName>
    </submittedName>
</protein>
<proteinExistence type="predicted"/>
<comment type="caution">
    <text evidence="1">The sequence shown here is derived from an EMBL/GenBank/DDBJ whole genome shotgun (WGS) entry which is preliminary data.</text>
</comment>
<evidence type="ECO:0000313" key="1">
    <source>
        <dbReference type="EMBL" id="CAF4349560.1"/>
    </source>
</evidence>
<dbReference type="Proteomes" id="UP000663823">
    <property type="component" value="Unassembled WGS sequence"/>
</dbReference>
<name>A0A820L155_9BILA</name>
<evidence type="ECO:0000313" key="2">
    <source>
        <dbReference type="Proteomes" id="UP000663823"/>
    </source>
</evidence>
<dbReference type="Gene3D" id="2.40.50.140">
    <property type="entry name" value="Nucleic acid-binding proteins"/>
    <property type="match status" value="1"/>
</dbReference>
<sequence length="36" mass="3961">AEISDVTGAQWITIFRNEAETLLGVTADEFGNHKLN</sequence>
<dbReference type="AlphaFoldDB" id="A0A820L155"/>
<accession>A0A820L155</accession>
<dbReference type="InterPro" id="IPR012340">
    <property type="entry name" value="NA-bd_OB-fold"/>
</dbReference>